<feature type="chain" id="PRO_5020574451" description="Secreted protein" evidence="1">
    <location>
        <begin position="21"/>
        <end position="354"/>
    </location>
</feature>
<organism evidence="2 3">
    <name type="scientific">Permianibacter aggregans</name>
    <dbReference type="NCBI Taxonomy" id="1510150"/>
    <lineage>
        <taxon>Bacteria</taxon>
        <taxon>Pseudomonadati</taxon>
        <taxon>Pseudomonadota</taxon>
        <taxon>Gammaproteobacteria</taxon>
        <taxon>Pseudomonadales</taxon>
        <taxon>Pseudomonadaceae</taxon>
        <taxon>Permianibacter</taxon>
    </lineage>
</organism>
<dbReference type="PROSITE" id="PS51257">
    <property type="entry name" value="PROKAR_LIPOPROTEIN"/>
    <property type="match status" value="1"/>
</dbReference>
<keyword evidence="1" id="KW-0732">Signal</keyword>
<dbReference type="Pfam" id="PF20311">
    <property type="entry name" value="DUF6607"/>
    <property type="match status" value="1"/>
</dbReference>
<dbReference type="EMBL" id="SNYM01000014">
    <property type="protein sequence ID" value="TDQ46248.1"/>
    <property type="molecule type" value="Genomic_DNA"/>
</dbReference>
<evidence type="ECO:0000313" key="2">
    <source>
        <dbReference type="EMBL" id="TDQ46248.1"/>
    </source>
</evidence>
<sequence>MNRVFLSILSALMLSACQTATVKKNTDVAAAPEKDKAEKTYQVEYPLVTTKLVGCQPHEKKFDCDRRAILAMTGEYQVDFHFEEVAGYRAEYQTKAPYKSRGFEFVKLIEDDGTRIVLQHVLVSKEGHVVKHWRQDWEYEQTSTWQFTGDRSWARRTIPTEQVKGSWVQTVWQVDDSPRYAGVGAWQHHSNVSSWNSDVTWRPLPRREFTSRSDYDVLEARNRHEIHSSGWLHLQDNLKRDQQAESDQRYIAREIGIDRYTRISGYDFAKGYEYWQKTAEFWQIVRQSWAELFARHQRIALHNKVDDKTLWMVMFELADKPLPSDTVAQRKQVNQVLQRYLKQQEIEMQKTAIR</sequence>
<name>A0A4R6UHE0_9GAMM</name>
<keyword evidence="3" id="KW-1185">Reference proteome</keyword>
<comment type="caution">
    <text evidence="2">The sequence shown here is derived from an EMBL/GenBank/DDBJ whole genome shotgun (WGS) entry which is preliminary data.</text>
</comment>
<dbReference type="RefSeq" id="WP_133591928.1">
    <property type="nucleotide sequence ID" value="NZ_CP037953.1"/>
</dbReference>
<reference evidence="2 3" key="1">
    <citation type="submission" date="2019-03" db="EMBL/GenBank/DDBJ databases">
        <title>Genomic Encyclopedia of Type Strains, Phase IV (KMG-IV): sequencing the most valuable type-strain genomes for metagenomic binning, comparative biology and taxonomic classification.</title>
        <authorList>
            <person name="Goeker M."/>
        </authorList>
    </citation>
    <scope>NUCLEOTIDE SEQUENCE [LARGE SCALE GENOMIC DNA]</scope>
    <source>
        <strain evidence="2 3">DSM 103792</strain>
    </source>
</reference>
<dbReference type="AlphaFoldDB" id="A0A4R6UHE0"/>
<dbReference type="OrthoDB" id="8564954at2"/>
<gene>
    <name evidence="2" type="ORF">EV696_11433</name>
</gene>
<dbReference type="InterPro" id="IPR046715">
    <property type="entry name" value="DUF6607"/>
</dbReference>
<evidence type="ECO:0000256" key="1">
    <source>
        <dbReference type="SAM" id="SignalP"/>
    </source>
</evidence>
<evidence type="ECO:0008006" key="4">
    <source>
        <dbReference type="Google" id="ProtNLM"/>
    </source>
</evidence>
<protein>
    <recommendedName>
        <fullName evidence="4">Secreted protein</fullName>
    </recommendedName>
</protein>
<dbReference type="Proteomes" id="UP000295375">
    <property type="component" value="Unassembled WGS sequence"/>
</dbReference>
<feature type="signal peptide" evidence="1">
    <location>
        <begin position="1"/>
        <end position="20"/>
    </location>
</feature>
<accession>A0A4R6UHE0</accession>
<evidence type="ECO:0000313" key="3">
    <source>
        <dbReference type="Proteomes" id="UP000295375"/>
    </source>
</evidence>
<proteinExistence type="predicted"/>